<evidence type="ECO:0000259" key="2">
    <source>
        <dbReference type="Pfam" id="PF20150"/>
    </source>
</evidence>
<sequence length="340" mass="39644">MAPLPLHNFMLFPKLPVEIRLMIWGLVGDSAPERVPEVCILWPFSLEVMSSDQPHQPFVVDTAWPSLMHACRESREVALRSKNLRLRFSPLAGFAVPFRNFDPEIDTLHWGFYQVWSMFSMFRREENRPLIQSLRHMSLETAALFNPRELFYFITLATPFLRTLAFVFADSSNQNHAKTIFKPPARRCRLRDIPDEVANGMTIRGTPHYGQQGQSVQTSLRRFMELRREELEGSCPQPRLMLTLPYEGTAWDNKQKKLHELQIKAQTFVEYEWTQAKGVQWLEVCGHRRLGNQEELRPRYIPAMERKNPEEYRVLDDESGWLPPENPNRPPPLDGEGSEA</sequence>
<name>A0A175VTS4_9PEZI</name>
<evidence type="ECO:0000256" key="1">
    <source>
        <dbReference type="SAM" id="MobiDB-lite"/>
    </source>
</evidence>
<comment type="caution">
    <text evidence="3">The sequence shown here is derived from an EMBL/GenBank/DDBJ whole genome shotgun (WGS) entry which is preliminary data.</text>
</comment>
<feature type="compositionally biased region" description="Pro residues" evidence="1">
    <location>
        <begin position="324"/>
        <end position="333"/>
    </location>
</feature>
<proteinExistence type="predicted"/>
<keyword evidence="4" id="KW-1185">Reference proteome</keyword>
<protein>
    <recommendedName>
        <fullName evidence="2">2EXR domain-containing protein</fullName>
    </recommendedName>
</protein>
<dbReference type="Proteomes" id="UP000078237">
    <property type="component" value="Unassembled WGS sequence"/>
</dbReference>
<feature type="region of interest" description="Disordered" evidence="1">
    <location>
        <begin position="306"/>
        <end position="340"/>
    </location>
</feature>
<dbReference type="PANTHER" id="PTHR35910:SF1">
    <property type="entry name" value="2EXR DOMAIN-CONTAINING PROTEIN"/>
    <property type="match status" value="1"/>
</dbReference>
<accession>A0A175VTS4</accession>
<dbReference type="Pfam" id="PF20150">
    <property type="entry name" value="2EXR"/>
    <property type="match status" value="1"/>
</dbReference>
<feature type="compositionally biased region" description="Basic and acidic residues" evidence="1">
    <location>
        <begin position="306"/>
        <end position="316"/>
    </location>
</feature>
<dbReference type="VEuPathDB" id="FungiDB:MMYC01_208889"/>
<evidence type="ECO:0000313" key="3">
    <source>
        <dbReference type="EMBL" id="KXX74430.1"/>
    </source>
</evidence>
<reference evidence="3 4" key="1">
    <citation type="journal article" date="2016" name="Genome Announc.">
        <title>Genome Sequence of Madurella mycetomatis mm55, Isolated from a Human Mycetoma Case in Sudan.</title>
        <authorList>
            <person name="Smit S."/>
            <person name="Derks M.F."/>
            <person name="Bervoets S."/>
            <person name="Fahal A."/>
            <person name="van Leeuwen W."/>
            <person name="van Belkum A."/>
            <person name="van de Sande W.W."/>
        </authorList>
    </citation>
    <scope>NUCLEOTIDE SEQUENCE [LARGE SCALE GENOMIC DNA]</scope>
    <source>
        <strain evidence="4">mm55</strain>
    </source>
</reference>
<feature type="domain" description="2EXR" evidence="2">
    <location>
        <begin position="9"/>
        <end position="108"/>
    </location>
</feature>
<organism evidence="3 4">
    <name type="scientific">Madurella mycetomatis</name>
    <dbReference type="NCBI Taxonomy" id="100816"/>
    <lineage>
        <taxon>Eukaryota</taxon>
        <taxon>Fungi</taxon>
        <taxon>Dikarya</taxon>
        <taxon>Ascomycota</taxon>
        <taxon>Pezizomycotina</taxon>
        <taxon>Sordariomycetes</taxon>
        <taxon>Sordariomycetidae</taxon>
        <taxon>Sordariales</taxon>
        <taxon>Sordariales incertae sedis</taxon>
        <taxon>Madurella</taxon>
    </lineage>
</organism>
<dbReference type="OrthoDB" id="4555925at2759"/>
<dbReference type="PANTHER" id="PTHR35910">
    <property type="entry name" value="2EXR DOMAIN-CONTAINING PROTEIN"/>
    <property type="match status" value="1"/>
</dbReference>
<dbReference type="AlphaFoldDB" id="A0A175VTS4"/>
<gene>
    <name evidence="3" type="ORF">MMYC01_208889</name>
</gene>
<dbReference type="EMBL" id="LCTW02000353">
    <property type="protein sequence ID" value="KXX74430.1"/>
    <property type="molecule type" value="Genomic_DNA"/>
</dbReference>
<dbReference type="InterPro" id="IPR045518">
    <property type="entry name" value="2EXR"/>
</dbReference>
<evidence type="ECO:0000313" key="4">
    <source>
        <dbReference type="Proteomes" id="UP000078237"/>
    </source>
</evidence>